<evidence type="ECO:0000256" key="6">
    <source>
        <dbReference type="ARBA" id="ARBA00022989"/>
    </source>
</evidence>
<feature type="transmembrane region" description="Helical" evidence="9">
    <location>
        <begin position="59"/>
        <end position="80"/>
    </location>
</feature>
<dbReference type="PANTHER" id="PTHR30607:SF2">
    <property type="entry name" value="POTASSIUM-TRANSPORTING ATPASE POTASSIUM-BINDING SUBUNIT"/>
    <property type="match status" value="1"/>
</dbReference>
<comment type="subcellular location">
    <subcellularLocation>
        <location evidence="9">Cell membrane</location>
        <topology evidence="9">Multi-pass membrane protein</topology>
    </subcellularLocation>
</comment>
<feature type="transmembrane region" description="Helical" evidence="9">
    <location>
        <begin position="130"/>
        <end position="155"/>
    </location>
</feature>
<feature type="transmembrane region" description="Helical" evidence="9">
    <location>
        <begin position="489"/>
        <end position="512"/>
    </location>
</feature>
<dbReference type="STRING" id="398843.A3K89_11370"/>
<keyword evidence="3 9" id="KW-0633">Potassium transport</keyword>
<evidence type="ECO:0000256" key="4">
    <source>
        <dbReference type="ARBA" id="ARBA00022692"/>
    </source>
</evidence>
<feature type="transmembrane region" description="Helical" evidence="9">
    <location>
        <begin position="281"/>
        <end position="301"/>
    </location>
</feature>
<feature type="transmembrane region" description="Helical" evidence="9">
    <location>
        <begin position="533"/>
        <end position="557"/>
    </location>
</feature>
<dbReference type="Pfam" id="PF03814">
    <property type="entry name" value="KdpA"/>
    <property type="match status" value="1"/>
</dbReference>
<evidence type="ECO:0000256" key="8">
    <source>
        <dbReference type="ARBA" id="ARBA00023136"/>
    </source>
</evidence>
<feature type="transmembrane region" description="Helical" evidence="9">
    <location>
        <begin position="92"/>
        <end position="110"/>
    </location>
</feature>
<evidence type="ECO:0000256" key="5">
    <source>
        <dbReference type="ARBA" id="ARBA00022958"/>
    </source>
</evidence>
<keyword evidence="7 9" id="KW-0406">Ion transport</keyword>
<keyword evidence="2 9" id="KW-1003">Cell membrane</keyword>
<keyword evidence="6 9" id="KW-1133">Transmembrane helix</keyword>
<dbReference type="EMBL" id="FZOW01000010">
    <property type="protein sequence ID" value="SNT17711.1"/>
    <property type="molecule type" value="Genomic_DNA"/>
</dbReference>
<comment type="function">
    <text evidence="9">Part of the high-affinity ATP-driven potassium transport (or Kdp) system, which catalyzes the hydrolysis of ATP coupled with the electrogenic transport of potassium into the cytoplasm. This subunit binds the extracellular potassium ions and delivers the ions to the membrane domain of KdpB through an intramembrane tunnel.</text>
</comment>
<evidence type="ECO:0000256" key="2">
    <source>
        <dbReference type="ARBA" id="ARBA00022475"/>
    </source>
</evidence>
<comment type="similarity">
    <text evidence="9">Belongs to the KdpA family.</text>
</comment>
<dbReference type="AlphaFoldDB" id="A0A239KHQ4"/>
<protein>
    <recommendedName>
        <fullName evidence="9">Potassium-transporting ATPase potassium-binding subunit</fullName>
    </recommendedName>
    <alternativeName>
        <fullName evidence="9">ATP phosphohydrolase [potassium-transporting] A chain</fullName>
    </alternativeName>
    <alternativeName>
        <fullName evidence="9">Potassium-binding and translocating subunit A</fullName>
    </alternativeName>
    <alternativeName>
        <fullName evidence="9">Potassium-translocating ATPase A chain</fullName>
    </alternativeName>
</protein>
<dbReference type="GO" id="GO:0005886">
    <property type="term" value="C:plasma membrane"/>
    <property type="evidence" value="ECO:0007669"/>
    <property type="project" value="UniProtKB-SubCell"/>
</dbReference>
<reference evidence="11" key="1">
    <citation type="submission" date="2017-06" db="EMBL/GenBank/DDBJ databases">
        <authorList>
            <person name="Varghese N."/>
            <person name="Submissions S."/>
        </authorList>
    </citation>
    <scope>NUCLEOTIDE SEQUENCE [LARGE SCALE GENOMIC DNA]</scope>
    <source>
        <strain evidence="11">JCM 23211</strain>
    </source>
</reference>
<evidence type="ECO:0000256" key="7">
    <source>
        <dbReference type="ARBA" id="ARBA00023065"/>
    </source>
</evidence>
<dbReference type="HAMAP" id="MF_00275">
    <property type="entry name" value="KdpA"/>
    <property type="match status" value="1"/>
</dbReference>
<evidence type="ECO:0000256" key="1">
    <source>
        <dbReference type="ARBA" id="ARBA00022448"/>
    </source>
</evidence>
<feature type="transmembrane region" description="Helical" evidence="9">
    <location>
        <begin position="175"/>
        <end position="195"/>
    </location>
</feature>
<evidence type="ECO:0000313" key="11">
    <source>
        <dbReference type="Proteomes" id="UP000198327"/>
    </source>
</evidence>
<gene>
    <name evidence="9" type="primary">kdpA</name>
    <name evidence="10" type="ORF">SAMN05421642_110187</name>
</gene>
<dbReference type="NCBIfam" id="TIGR00680">
    <property type="entry name" value="kdpA"/>
    <property type="match status" value="1"/>
</dbReference>
<dbReference type="PIRSF" id="PIRSF001294">
    <property type="entry name" value="K_ATPaseA"/>
    <property type="match status" value="1"/>
</dbReference>
<name>A0A239KHQ4_9NOCA</name>
<organism evidence="10 11">
    <name type="scientific">Rhodococcoides kyotonense</name>
    <dbReference type="NCBI Taxonomy" id="398843"/>
    <lineage>
        <taxon>Bacteria</taxon>
        <taxon>Bacillati</taxon>
        <taxon>Actinomycetota</taxon>
        <taxon>Actinomycetes</taxon>
        <taxon>Mycobacteriales</taxon>
        <taxon>Nocardiaceae</taxon>
        <taxon>Rhodococcoides</taxon>
    </lineage>
</organism>
<keyword evidence="11" id="KW-1185">Reference proteome</keyword>
<dbReference type="RefSeq" id="WP_089248659.1">
    <property type="nucleotide sequence ID" value="NZ_FZOW01000010.1"/>
</dbReference>
<sequence length="561" mass="57535">MNPALLAGLQIAVVIAVLALAYVPLGDYMARVFDSTRDGRVESIVYRLCRIDPRAEQTWIGYATSVLGFSAAGVLFLYVLQRIQGVLPLNGGLSGVSPAVAFNTAVSFVSNTNWQSYVPETTMSNLTQPLGLAVQNFVSAAVGLAVAVALVRGFVRVRAGGELGNFWVDLTRATLRILLPLAFVIALILLTQGVIQSFSSGFASTGLDGSVVRNALAPVASQEAIKELGTNGGGILAANSAHPFENPTPLSNVVQIIALLLIPVCLTRTFGTMVGSRKQGLAILAVMATLWGGLLAITLAAESGTRGIAAQAAGAMMEGKEVRFGIPGSVLFAVSTTGTSTGAVNAAHDSLSPLGGGAVLLNMLFGEIAPGGVGTGLYGMLVLAVIAVFVGGLLVGRTPEFLGKKLGRREITMAALSVLVMPALVLVGTGVTVILNSTRAFQGNSGDPGTPGSIHGFTEVLYAYASAANNNGSAFGGLTVTSDWFQTSLGLAMLFGRFLPIVFVLALAGSLVKSRRTASDVGTLPTTGPLFGGLLLGTAVLVAALTFFPALALGPIAEAMQ</sequence>
<comment type="subunit">
    <text evidence="9">The system is composed of three essential subunits: KdpA, KdpB and KdpC.</text>
</comment>
<dbReference type="Proteomes" id="UP000198327">
    <property type="component" value="Unassembled WGS sequence"/>
</dbReference>
<evidence type="ECO:0000256" key="3">
    <source>
        <dbReference type="ARBA" id="ARBA00022538"/>
    </source>
</evidence>
<proteinExistence type="inferred from homology"/>
<dbReference type="PANTHER" id="PTHR30607">
    <property type="entry name" value="POTASSIUM-TRANSPORTING ATPASE A CHAIN"/>
    <property type="match status" value="1"/>
</dbReference>
<feature type="transmembrane region" description="Helical" evidence="9">
    <location>
        <begin position="377"/>
        <end position="395"/>
    </location>
</feature>
<keyword evidence="1 9" id="KW-0813">Transport</keyword>
<dbReference type="OrthoDB" id="9763796at2"/>
<dbReference type="GO" id="GO:0008556">
    <property type="term" value="F:P-type potassium transmembrane transporter activity"/>
    <property type="evidence" value="ECO:0007669"/>
    <property type="project" value="InterPro"/>
</dbReference>
<dbReference type="GO" id="GO:0030955">
    <property type="term" value="F:potassium ion binding"/>
    <property type="evidence" value="ECO:0007669"/>
    <property type="project" value="UniProtKB-UniRule"/>
</dbReference>
<dbReference type="InterPro" id="IPR004623">
    <property type="entry name" value="KdpA"/>
</dbReference>
<keyword evidence="4 9" id="KW-0812">Transmembrane</keyword>
<evidence type="ECO:0000313" key="10">
    <source>
        <dbReference type="EMBL" id="SNT17711.1"/>
    </source>
</evidence>
<comment type="caution">
    <text evidence="9">Lacks conserved residue(s) required for the propagation of feature annotation.</text>
</comment>
<feature type="transmembrane region" description="Helical" evidence="9">
    <location>
        <begin position="416"/>
        <end position="435"/>
    </location>
</feature>
<keyword evidence="5 9" id="KW-0630">Potassium</keyword>
<accession>A0A239KHQ4</accession>
<evidence type="ECO:0000256" key="9">
    <source>
        <dbReference type="HAMAP-Rule" id="MF_00275"/>
    </source>
</evidence>
<keyword evidence="8 9" id="KW-0472">Membrane</keyword>